<dbReference type="Proteomes" id="UP000606991">
    <property type="component" value="Unassembled WGS sequence"/>
</dbReference>
<organism evidence="1 2">
    <name type="scientific">Candidatus Aeolococcus gillhamiae</name>
    <dbReference type="NCBI Taxonomy" id="3127015"/>
    <lineage>
        <taxon>Bacteria</taxon>
        <taxon>Bacillati</taxon>
        <taxon>Candidatus Dormiibacterota</taxon>
        <taxon>Candidatus Dormibacteria</taxon>
        <taxon>Candidatus Aeolococcales</taxon>
        <taxon>Candidatus Aeolococcaceae</taxon>
        <taxon>Candidatus Aeolococcus</taxon>
    </lineage>
</organism>
<dbReference type="RefSeq" id="WP_337313577.1">
    <property type="nucleotide sequence ID" value="NZ_JAEKNS010000143.1"/>
</dbReference>
<protein>
    <recommendedName>
        <fullName evidence="3">SAF domain-containing protein</fullName>
    </recommendedName>
</protein>
<comment type="caution">
    <text evidence="1">The sequence shown here is derived from an EMBL/GenBank/DDBJ whole genome shotgun (WGS) entry which is preliminary data.</text>
</comment>
<accession>A0A934JZV4</accession>
<gene>
    <name evidence="1" type="ORF">JF886_14175</name>
</gene>
<reference evidence="1 2" key="1">
    <citation type="submission" date="2020-10" db="EMBL/GenBank/DDBJ databases">
        <title>Ca. Dormibacterota MAGs.</title>
        <authorList>
            <person name="Montgomery K."/>
        </authorList>
    </citation>
    <scope>NUCLEOTIDE SEQUENCE [LARGE SCALE GENOMIC DNA]</scope>
    <source>
        <strain evidence="1">SC8812_S17_18</strain>
    </source>
</reference>
<proteinExistence type="predicted"/>
<dbReference type="EMBL" id="JAEKNS010000143">
    <property type="protein sequence ID" value="MBJ7595975.1"/>
    <property type="molecule type" value="Genomic_DNA"/>
</dbReference>
<name>A0A934JZV4_9BACT</name>
<evidence type="ECO:0000313" key="2">
    <source>
        <dbReference type="Proteomes" id="UP000606991"/>
    </source>
</evidence>
<evidence type="ECO:0000313" key="1">
    <source>
        <dbReference type="EMBL" id="MBJ7595975.1"/>
    </source>
</evidence>
<evidence type="ECO:0008006" key="3">
    <source>
        <dbReference type="Google" id="ProtNLM"/>
    </source>
</evidence>
<dbReference type="AlphaFoldDB" id="A0A934JZV4"/>
<sequence>MRRTVAIAAVVIAMLAAVGIAAGVLVVNAGAKTTAWVTTQNLPAGATLDSSNVHQVQLSTGTDPYTVMTTSPLGRQLAHGVQPNDILRADDFVSSTMVEVPITFKLAPGLVVNDVIDIYAIGGGSGTAAVNAAEGTRLIARGVTVVAVGNPAVISVPAAEEPLWVSLSSSSVALIATRSTGVNVPTTDHAYTTGEVLALLAQLAAGNASAPTAASPSPSPSGTP</sequence>